<evidence type="ECO:0000313" key="6">
    <source>
        <dbReference type="Proteomes" id="UP000186132"/>
    </source>
</evidence>
<dbReference type="GO" id="GO:0003677">
    <property type="term" value="F:DNA binding"/>
    <property type="evidence" value="ECO:0007669"/>
    <property type="project" value="UniProtKB-KW"/>
</dbReference>
<accession>A0A1M5IRR9</accession>
<sequence length="145" mass="15607">MLRASRVLVAVSVRSLSALDDAVTPTQFRTLVVLDGHDGVNLNQLADILGVNASTAMRTIDRLLAADLVTRTENPANRRQVLLGLTKQGARLVARVTSRRRKEIARIVAAVPERQRGPLVAALRAFADAAGEPDPRPDAVSVLGW</sequence>
<protein>
    <submittedName>
        <fullName evidence="5">DNA-binding transcriptional regulator, MarR family</fullName>
    </submittedName>
</protein>
<dbReference type="Gene3D" id="1.10.10.10">
    <property type="entry name" value="Winged helix-like DNA-binding domain superfamily/Winged helix DNA-binding domain"/>
    <property type="match status" value="1"/>
</dbReference>
<dbReference type="EMBL" id="FQVU01000002">
    <property type="protein sequence ID" value="SHG31017.1"/>
    <property type="molecule type" value="Genomic_DNA"/>
</dbReference>
<evidence type="ECO:0000259" key="4">
    <source>
        <dbReference type="PROSITE" id="PS50995"/>
    </source>
</evidence>
<evidence type="ECO:0000256" key="3">
    <source>
        <dbReference type="ARBA" id="ARBA00023163"/>
    </source>
</evidence>
<dbReference type="SUPFAM" id="SSF46785">
    <property type="entry name" value="Winged helix' DNA-binding domain"/>
    <property type="match status" value="1"/>
</dbReference>
<dbReference type="GO" id="GO:0003700">
    <property type="term" value="F:DNA-binding transcription factor activity"/>
    <property type="evidence" value="ECO:0007669"/>
    <property type="project" value="InterPro"/>
</dbReference>
<dbReference type="STRING" id="1206085.SAMN05443575_1984"/>
<dbReference type="InterPro" id="IPR036388">
    <property type="entry name" value="WH-like_DNA-bd_sf"/>
</dbReference>
<dbReference type="GO" id="GO:0006950">
    <property type="term" value="P:response to stress"/>
    <property type="evidence" value="ECO:0007669"/>
    <property type="project" value="TreeGrafter"/>
</dbReference>
<keyword evidence="2 5" id="KW-0238">DNA-binding</keyword>
<keyword evidence="6" id="KW-1185">Reference proteome</keyword>
<feature type="domain" description="HTH marR-type" evidence="4">
    <location>
        <begin position="1"/>
        <end position="128"/>
    </location>
</feature>
<dbReference type="PRINTS" id="PR00598">
    <property type="entry name" value="HTHMARR"/>
</dbReference>
<dbReference type="Pfam" id="PF12802">
    <property type="entry name" value="MarR_2"/>
    <property type="match status" value="1"/>
</dbReference>
<organism evidence="5 6">
    <name type="scientific">Jatrophihabitans endophyticus</name>
    <dbReference type="NCBI Taxonomy" id="1206085"/>
    <lineage>
        <taxon>Bacteria</taxon>
        <taxon>Bacillati</taxon>
        <taxon>Actinomycetota</taxon>
        <taxon>Actinomycetes</taxon>
        <taxon>Jatrophihabitantales</taxon>
        <taxon>Jatrophihabitantaceae</taxon>
        <taxon>Jatrophihabitans</taxon>
    </lineage>
</organism>
<dbReference type="InterPro" id="IPR023187">
    <property type="entry name" value="Tscrpt_reg_MarR-type_CS"/>
</dbReference>
<dbReference type="AlphaFoldDB" id="A0A1M5IRR9"/>
<evidence type="ECO:0000256" key="1">
    <source>
        <dbReference type="ARBA" id="ARBA00023015"/>
    </source>
</evidence>
<keyword evidence="1" id="KW-0805">Transcription regulation</keyword>
<dbReference type="PANTHER" id="PTHR33164:SF94">
    <property type="entry name" value="TRANSCRIPTIONAL REGULATORY PROTEIN-RELATED"/>
    <property type="match status" value="1"/>
</dbReference>
<dbReference type="PROSITE" id="PS01117">
    <property type="entry name" value="HTH_MARR_1"/>
    <property type="match status" value="1"/>
</dbReference>
<evidence type="ECO:0000256" key="2">
    <source>
        <dbReference type="ARBA" id="ARBA00023125"/>
    </source>
</evidence>
<reference evidence="5 6" key="1">
    <citation type="submission" date="2016-11" db="EMBL/GenBank/DDBJ databases">
        <authorList>
            <person name="Jaros S."/>
            <person name="Januszkiewicz K."/>
            <person name="Wedrychowicz H."/>
        </authorList>
    </citation>
    <scope>NUCLEOTIDE SEQUENCE [LARGE SCALE GENOMIC DNA]</scope>
    <source>
        <strain evidence="5 6">DSM 45627</strain>
    </source>
</reference>
<keyword evidence="3" id="KW-0804">Transcription</keyword>
<dbReference type="Proteomes" id="UP000186132">
    <property type="component" value="Unassembled WGS sequence"/>
</dbReference>
<dbReference type="InterPro" id="IPR000835">
    <property type="entry name" value="HTH_MarR-typ"/>
</dbReference>
<gene>
    <name evidence="5" type="ORF">SAMN05443575_1984</name>
</gene>
<dbReference type="InterPro" id="IPR036390">
    <property type="entry name" value="WH_DNA-bd_sf"/>
</dbReference>
<proteinExistence type="predicted"/>
<dbReference type="PROSITE" id="PS50995">
    <property type="entry name" value="HTH_MARR_2"/>
    <property type="match status" value="1"/>
</dbReference>
<dbReference type="PANTHER" id="PTHR33164">
    <property type="entry name" value="TRANSCRIPTIONAL REGULATOR, MARR FAMILY"/>
    <property type="match status" value="1"/>
</dbReference>
<name>A0A1M5IRR9_9ACTN</name>
<dbReference type="SMART" id="SM00347">
    <property type="entry name" value="HTH_MARR"/>
    <property type="match status" value="1"/>
</dbReference>
<evidence type="ECO:0000313" key="5">
    <source>
        <dbReference type="EMBL" id="SHG31017.1"/>
    </source>
</evidence>
<dbReference type="InterPro" id="IPR039422">
    <property type="entry name" value="MarR/SlyA-like"/>
</dbReference>